<dbReference type="RefSeq" id="XP_013280682.1">
    <property type="nucleotide sequence ID" value="XM_013425228.1"/>
</dbReference>
<protein>
    <submittedName>
        <fullName evidence="2">Uncharacterized protein</fullName>
    </submittedName>
</protein>
<dbReference type="Proteomes" id="UP000053029">
    <property type="component" value="Unassembled WGS sequence"/>
</dbReference>
<reference evidence="2 3" key="1">
    <citation type="submission" date="2015-01" db="EMBL/GenBank/DDBJ databases">
        <title>The Genome Sequence of Fonsecaea pedrosoi CBS 271.37.</title>
        <authorList>
            <consortium name="The Broad Institute Genomics Platform"/>
            <person name="Cuomo C."/>
            <person name="de Hoog S."/>
            <person name="Gorbushina A."/>
            <person name="Stielow B."/>
            <person name="Teixiera M."/>
            <person name="Abouelleil A."/>
            <person name="Chapman S.B."/>
            <person name="Priest M."/>
            <person name="Young S.K."/>
            <person name="Wortman J."/>
            <person name="Nusbaum C."/>
            <person name="Birren B."/>
        </authorList>
    </citation>
    <scope>NUCLEOTIDE SEQUENCE [LARGE SCALE GENOMIC DNA]</scope>
    <source>
        <strain evidence="2 3">CBS 271.37</strain>
    </source>
</reference>
<evidence type="ECO:0000256" key="1">
    <source>
        <dbReference type="SAM" id="MobiDB-lite"/>
    </source>
</evidence>
<evidence type="ECO:0000313" key="3">
    <source>
        <dbReference type="Proteomes" id="UP000053029"/>
    </source>
</evidence>
<proteinExistence type="predicted"/>
<keyword evidence="3" id="KW-1185">Reference proteome</keyword>
<dbReference type="EMBL" id="KN846974">
    <property type="protein sequence ID" value="KIW76874.1"/>
    <property type="molecule type" value="Genomic_DNA"/>
</dbReference>
<organism evidence="2 3">
    <name type="scientific">Fonsecaea pedrosoi CBS 271.37</name>
    <dbReference type="NCBI Taxonomy" id="1442368"/>
    <lineage>
        <taxon>Eukaryota</taxon>
        <taxon>Fungi</taxon>
        <taxon>Dikarya</taxon>
        <taxon>Ascomycota</taxon>
        <taxon>Pezizomycotina</taxon>
        <taxon>Eurotiomycetes</taxon>
        <taxon>Chaetothyriomycetidae</taxon>
        <taxon>Chaetothyriales</taxon>
        <taxon>Herpotrichiellaceae</taxon>
        <taxon>Fonsecaea</taxon>
    </lineage>
</organism>
<accession>A0A0D2GWZ5</accession>
<evidence type="ECO:0000313" key="2">
    <source>
        <dbReference type="EMBL" id="KIW76874.1"/>
    </source>
</evidence>
<dbReference type="HOGENOM" id="CLU_1421449_0_0_1"/>
<dbReference type="GeneID" id="25308808"/>
<name>A0A0D2GWZ5_9EURO</name>
<feature type="region of interest" description="Disordered" evidence="1">
    <location>
        <begin position="73"/>
        <end position="96"/>
    </location>
</feature>
<feature type="compositionally biased region" description="Low complexity" evidence="1">
    <location>
        <begin position="83"/>
        <end position="96"/>
    </location>
</feature>
<gene>
    <name evidence="2" type="ORF">Z517_09318</name>
</gene>
<dbReference type="VEuPathDB" id="FungiDB:Z517_09318"/>
<dbReference type="AlphaFoldDB" id="A0A0D2GWZ5"/>
<sequence length="191" mass="20669">MSVDSHSFEQDACRTGLPLALFQKIWSPFAKILEQVKQAPPEQQPAKQDANVLNDEDLAKRWEYREQRFSEAMDRLRTSSGEAATSPTAPSDSSTATMLEHVDCPASLSWDPAPVEASVSLMPLTHGPRANETLVNEHHRECSDDPTPDLASDATFVRVAPGPVCGAIGFDLSEFLTSDAITDDGAVDVSG</sequence>